<dbReference type="Pfam" id="PF04883">
    <property type="entry name" value="HK97-gp10_like"/>
    <property type="match status" value="1"/>
</dbReference>
<comment type="caution">
    <text evidence="1">The sequence shown here is derived from an EMBL/GenBank/DDBJ whole genome shotgun (WGS) entry which is preliminary data.</text>
</comment>
<dbReference type="AlphaFoldDB" id="A0A0F8ZVD4"/>
<proteinExistence type="predicted"/>
<protein>
    <recommendedName>
        <fullName evidence="2">HK97 gp10 family phage protein</fullName>
    </recommendedName>
</protein>
<reference evidence="1" key="1">
    <citation type="journal article" date="2015" name="Nature">
        <title>Complex archaea that bridge the gap between prokaryotes and eukaryotes.</title>
        <authorList>
            <person name="Spang A."/>
            <person name="Saw J.H."/>
            <person name="Jorgensen S.L."/>
            <person name="Zaremba-Niedzwiedzka K."/>
            <person name="Martijn J."/>
            <person name="Lind A.E."/>
            <person name="van Eijk R."/>
            <person name="Schleper C."/>
            <person name="Guy L."/>
            <person name="Ettema T.J."/>
        </authorList>
    </citation>
    <scope>NUCLEOTIDE SEQUENCE</scope>
</reference>
<name>A0A0F8ZVD4_9ZZZZ</name>
<accession>A0A0F8ZVD4</accession>
<gene>
    <name evidence="1" type="ORF">LCGC14_2648770</name>
</gene>
<evidence type="ECO:0008006" key="2">
    <source>
        <dbReference type="Google" id="ProtNLM"/>
    </source>
</evidence>
<organism evidence="1">
    <name type="scientific">marine sediment metagenome</name>
    <dbReference type="NCBI Taxonomy" id="412755"/>
    <lineage>
        <taxon>unclassified sequences</taxon>
        <taxon>metagenomes</taxon>
        <taxon>ecological metagenomes</taxon>
    </lineage>
</organism>
<sequence length="130" mass="14206">MSIGVTMKIIGLDKLTKKLDKKNVIDPLNDGIKKATFLLEREVKMATVVDTGRLRASVTSQLGVGFGQVGTNVEYAHVVEFGRGKLQARHMEGGTKVLGEGMFTFSLVKLSGKMRDLLGDVANAIEARWR</sequence>
<dbReference type="InterPro" id="IPR010064">
    <property type="entry name" value="HK97-gp10_tail"/>
</dbReference>
<dbReference type="EMBL" id="LAZR01045872">
    <property type="protein sequence ID" value="KKK97837.1"/>
    <property type="molecule type" value="Genomic_DNA"/>
</dbReference>
<evidence type="ECO:0000313" key="1">
    <source>
        <dbReference type="EMBL" id="KKK97837.1"/>
    </source>
</evidence>